<dbReference type="GO" id="GO:0043171">
    <property type="term" value="P:peptide catabolic process"/>
    <property type="evidence" value="ECO:0007669"/>
    <property type="project" value="TreeGrafter"/>
</dbReference>
<dbReference type="Proteomes" id="UP000029644">
    <property type="component" value="Unassembled WGS sequence"/>
</dbReference>
<dbReference type="GO" id="GO:0016020">
    <property type="term" value="C:membrane"/>
    <property type="evidence" value="ECO:0007669"/>
    <property type="project" value="TreeGrafter"/>
</dbReference>
<dbReference type="InterPro" id="IPR027268">
    <property type="entry name" value="Peptidase_M4/M1_CTD_sf"/>
</dbReference>
<evidence type="ECO:0000259" key="1">
    <source>
        <dbReference type="Pfam" id="PF01433"/>
    </source>
</evidence>
<sequence length="359" mass="42083">MVTETSGTHHWLHEGFATYYALLAERNVFGDDYYFGRLYEYAQELLAQDQAGESTSLLNPKSSSVTFYKKGAWVLYMLREQVGDDAFKVAVKNYLLKYQFKNVETKNFIDEVELASGKDLSLFVENYLINTEFFKDELIKQSETILNNLRNKNDIFSCKSASINQISFAKWDLLYGSMSDFVRIDYFKRLMKDSLIDKTNLFRGILNSKDFKIRQLVAQTLTKIPITLQAEYEALLADDSYSTIETALFNLWVNFPRKRNFYLNKTKDVQGFNDKNIRQLWLTLALLTEDYETENKSKYFDELTSYTGSNYGFETRQNAFQYLRQMQACNALCHKNLEQATKHHNWRFSKFAKTLLKAE</sequence>
<dbReference type="EMBL" id="BBNQ01000017">
    <property type="protein sequence ID" value="GAL64237.1"/>
    <property type="molecule type" value="Genomic_DNA"/>
</dbReference>
<protein>
    <submittedName>
        <fullName evidence="2">Aminopeptidase</fullName>
    </submittedName>
</protein>
<keyword evidence="2" id="KW-0645">Protease</keyword>
<keyword evidence="2" id="KW-0378">Hydrolase</keyword>
<dbReference type="PANTHER" id="PTHR11533">
    <property type="entry name" value="PROTEASE M1 ZINC METALLOPROTEASE"/>
    <property type="match status" value="1"/>
</dbReference>
<dbReference type="SUPFAM" id="SSF55486">
    <property type="entry name" value="Metalloproteases ('zincins'), catalytic domain"/>
    <property type="match status" value="1"/>
</dbReference>
<dbReference type="RefSeq" id="WP_262480616.1">
    <property type="nucleotide sequence ID" value="NZ_BBNQ01000017.1"/>
</dbReference>
<dbReference type="InterPro" id="IPR050344">
    <property type="entry name" value="Peptidase_M1_aminopeptidases"/>
</dbReference>
<keyword evidence="2" id="KW-0031">Aminopeptidase</keyword>
<reference evidence="2 3" key="1">
    <citation type="journal article" date="2014" name="Genome Announc.">
        <title>Draft Genome Sequences of Marine Flavobacterium Algibacter lectus Strains SS8 and NR4.</title>
        <authorList>
            <person name="Takatani N."/>
            <person name="Nakanishi M."/>
            <person name="Meirelles P."/>
            <person name="Mino S."/>
            <person name="Suda W."/>
            <person name="Oshima K."/>
            <person name="Hattori M."/>
            <person name="Ohkuma M."/>
            <person name="Hosokawa M."/>
            <person name="Miyashita K."/>
            <person name="Thompson F.L."/>
            <person name="Niwa A."/>
            <person name="Sawabe T."/>
            <person name="Sawabe T."/>
        </authorList>
    </citation>
    <scope>NUCLEOTIDE SEQUENCE [LARGE SCALE GENOMIC DNA]</scope>
    <source>
        <strain evidence="2 3">JCM 19300</strain>
    </source>
</reference>
<dbReference type="GO" id="GO:0005737">
    <property type="term" value="C:cytoplasm"/>
    <property type="evidence" value="ECO:0007669"/>
    <property type="project" value="TreeGrafter"/>
</dbReference>
<dbReference type="Pfam" id="PF01433">
    <property type="entry name" value="Peptidase_M1"/>
    <property type="match status" value="1"/>
</dbReference>
<dbReference type="GO" id="GO:0070006">
    <property type="term" value="F:metalloaminopeptidase activity"/>
    <property type="evidence" value="ECO:0007669"/>
    <property type="project" value="TreeGrafter"/>
</dbReference>
<gene>
    <name evidence="2" type="ORF">JCM19300_863</name>
</gene>
<name>A0A090W9N3_9FLAO</name>
<comment type="caution">
    <text evidence="2">The sequence shown here is derived from an EMBL/GenBank/DDBJ whole genome shotgun (WGS) entry which is preliminary data.</text>
</comment>
<organism evidence="2 3">
    <name type="scientific">Algibacter lectus</name>
    <dbReference type="NCBI Taxonomy" id="221126"/>
    <lineage>
        <taxon>Bacteria</taxon>
        <taxon>Pseudomonadati</taxon>
        <taxon>Bacteroidota</taxon>
        <taxon>Flavobacteriia</taxon>
        <taxon>Flavobacteriales</taxon>
        <taxon>Flavobacteriaceae</taxon>
        <taxon>Algibacter</taxon>
    </lineage>
</organism>
<feature type="domain" description="Peptidase M1 membrane alanine aminopeptidase" evidence="1">
    <location>
        <begin position="2"/>
        <end position="127"/>
    </location>
</feature>
<dbReference type="Gene3D" id="1.10.390.10">
    <property type="entry name" value="Neutral Protease Domain 2"/>
    <property type="match status" value="1"/>
</dbReference>
<evidence type="ECO:0000313" key="3">
    <source>
        <dbReference type="Proteomes" id="UP000029644"/>
    </source>
</evidence>
<evidence type="ECO:0000313" key="2">
    <source>
        <dbReference type="EMBL" id="GAL64237.1"/>
    </source>
</evidence>
<accession>A0A090W9N3</accession>
<dbReference type="GO" id="GO:0008270">
    <property type="term" value="F:zinc ion binding"/>
    <property type="evidence" value="ECO:0007669"/>
    <property type="project" value="InterPro"/>
</dbReference>
<dbReference type="AlphaFoldDB" id="A0A090W9N3"/>
<dbReference type="GO" id="GO:0005615">
    <property type="term" value="C:extracellular space"/>
    <property type="evidence" value="ECO:0007669"/>
    <property type="project" value="TreeGrafter"/>
</dbReference>
<dbReference type="GO" id="GO:0042277">
    <property type="term" value="F:peptide binding"/>
    <property type="evidence" value="ECO:0007669"/>
    <property type="project" value="TreeGrafter"/>
</dbReference>
<dbReference type="InterPro" id="IPR014782">
    <property type="entry name" value="Peptidase_M1_dom"/>
</dbReference>
<dbReference type="PANTHER" id="PTHR11533:SF174">
    <property type="entry name" value="PUROMYCIN-SENSITIVE AMINOPEPTIDASE-RELATED"/>
    <property type="match status" value="1"/>
</dbReference>
<proteinExistence type="predicted"/>